<dbReference type="InterPro" id="IPR035999">
    <property type="entry name" value="Sec7_dom_sf"/>
</dbReference>
<dbReference type="Gene3D" id="1.10.1000.11">
    <property type="entry name" value="Arf Nucleotide-binding Site Opener,domain 2"/>
    <property type="match status" value="1"/>
</dbReference>
<dbReference type="PANTHER" id="PTHR10663">
    <property type="entry name" value="GUANYL-NUCLEOTIDE EXCHANGE FACTOR"/>
    <property type="match status" value="1"/>
</dbReference>
<reference evidence="2 3" key="1">
    <citation type="journal article" date="2021" name="G3 (Bethesda)">
        <title>Improved contiguity of the threespine stickleback genome using long-read sequencing.</title>
        <authorList>
            <person name="Nath S."/>
            <person name="Shaw D.E."/>
            <person name="White M.A."/>
        </authorList>
    </citation>
    <scope>NUCLEOTIDE SEQUENCE [LARGE SCALE GENOMIC DNA]</scope>
    <source>
        <strain evidence="2 3">Lake Benthic</strain>
    </source>
</reference>
<dbReference type="Ensembl" id="ENSGACT00000071205.1">
    <property type="protein sequence ID" value="ENSGACP00000031845.1"/>
    <property type="gene ID" value="ENSGACG00000031419.1"/>
</dbReference>
<dbReference type="InterPro" id="IPR023394">
    <property type="entry name" value="Sec7_C_sf"/>
</dbReference>
<name>A0AAQ4NYZ0_GASAC</name>
<keyword evidence="3" id="KW-1185">Reference proteome</keyword>
<evidence type="ECO:0000313" key="3">
    <source>
        <dbReference type="Proteomes" id="UP000007635"/>
    </source>
</evidence>
<dbReference type="PROSITE" id="PS50190">
    <property type="entry name" value="SEC7"/>
    <property type="match status" value="1"/>
</dbReference>
<dbReference type="InterPro" id="IPR000904">
    <property type="entry name" value="Sec7_dom"/>
</dbReference>
<evidence type="ECO:0000313" key="2">
    <source>
        <dbReference type="Ensembl" id="ENSGACP00000031845.1"/>
    </source>
</evidence>
<proteinExistence type="predicted"/>
<protein>
    <recommendedName>
        <fullName evidence="1">SEC7 domain-containing protein</fullName>
    </recommendedName>
</protein>
<dbReference type="SUPFAM" id="SSF48425">
    <property type="entry name" value="Sec7 domain"/>
    <property type="match status" value="1"/>
</dbReference>
<reference evidence="2" key="2">
    <citation type="submission" date="2025-08" db="UniProtKB">
        <authorList>
            <consortium name="Ensembl"/>
        </authorList>
    </citation>
    <scope>IDENTIFICATION</scope>
</reference>
<sequence length="168" mass="19253">MRMWDERVSAPPDTRTAGISSSASFVFVFPACGLRLRLTDRQPKPSQQRVNDSFFAGCIFSRSLSLYFLFFSRPPSNDFSRMVAEEYLSFFNFTSLSIDQALRTFLRQFALMGESQERERVLSHFSKRYLDCNPKAMPSEDAVHTLTCALMLLNTDLHGQVSNICSHR</sequence>
<dbReference type="Pfam" id="PF01369">
    <property type="entry name" value="Sec7"/>
    <property type="match status" value="1"/>
</dbReference>
<dbReference type="PANTHER" id="PTHR10663:SF334">
    <property type="entry name" value="PH AND SEC7 DOMAIN-CONTAINING PROTEIN 1"/>
    <property type="match status" value="1"/>
</dbReference>
<dbReference type="Proteomes" id="UP000007635">
    <property type="component" value="Chromosome V"/>
</dbReference>
<dbReference type="GO" id="GO:0032012">
    <property type="term" value="P:regulation of ARF protein signal transduction"/>
    <property type="evidence" value="ECO:0007669"/>
    <property type="project" value="InterPro"/>
</dbReference>
<organism evidence="2 3">
    <name type="scientific">Gasterosteus aculeatus aculeatus</name>
    <name type="common">three-spined stickleback</name>
    <dbReference type="NCBI Taxonomy" id="481459"/>
    <lineage>
        <taxon>Eukaryota</taxon>
        <taxon>Metazoa</taxon>
        <taxon>Chordata</taxon>
        <taxon>Craniata</taxon>
        <taxon>Vertebrata</taxon>
        <taxon>Euteleostomi</taxon>
        <taxon>Actinopterygii</taxon>
        <taxon>Neopterygii</taxon>
        <taxon>Teleostei</taxon>
        <taxon>Neoteleostei</taxon>
        <taxon>Acanthomorphata</taxon>
        <taxon>Eupercaria</taxon>
        <taxon>Perciformes</taxon>
        <taxon>Cottioidei</taxon>
        <taxon>Gasterosteales</taxon>
        <taxon>Gasterosteidae</taxon>
        <taxon>Gasterosteus</taxon>
    </lineage>
</organism>
<feature type="domain" description="SEC7" evidence="1">
    <location>
        <begin position="70"/>
        <end position="168"/>
    </location>
</feature>
<dbReference type="GO" id="GO:0005085">
    <property type="term" value="F:guanyl-nucleotide exchange factor activity"/>
    <property type="evidence" value="ECO:0007669"/>
    <property type="project" value="InterPro"/>
</dbReference>
<reference evidence="2" key="3">
    <citation type="submission" date="2025-09" db="UniProtKB">
        <authorList>
            <consortium name="Ensembl"/>
        </authorList>
    </citation>
    <scope>IDENTIFICATION</scope>
</reference>
<evidence type="ECO:0000259" key="1">
    <source>
        <dbReference type="PROSITE" id="PS50190"/>
    </source>
</evidence>
<dbReference type="GeneTree" id="ENSGT00940000155061"/>
<accession>A0AAQ4NYZ0</accession>
<dbReference type="SMART" id="SM00222">
    <property type="entry name" value="Sec7"/>
    <property type="match status" value="1"/>
</dbReference>
<dbReference type="AlphaFoldDB" id="A0AAQ4NYZ0"/>